<dbReference type="Pfam" id="PF03551">
    <property type="entry name" value="PadR"/>
    <property type="match status" value="1"/>
</dbReference>
<dbReference type="EMBL" id="JTHP01000001">
    <property type="protein sequence ID" value="KJD47420.1"/>
    <property type="molecule type" value="Genomic_DNA"/>
</dbReference>
<evidence type="ECO:0000256" key="1">
    <source>
        <dbReference type="SAM" id="Coils"/>
    </source>
</evidence>
<dbReference type="InterPro" id="IPR018309">
    <property type="entry name" value="Tscrpt_reg_PadR_C"/>
</dbReference>
<dbReference type="RefSeq" id="WP_044644212.1">
    <property type="nucleotide sequence ID" value="NZ_JTHP01000001.1"/>
</dbReference>
<feature type="domain" description="Transcription regulator PadR N-terminal" evidence="2">
    <location>
        <begin position="8"/>
        <end position="79"/>
    </location>
</feature>
<dbReference type="Proteomes" id="UP000032534">
    <property type="component" value="Unassembled WGS sequence"/>
</dbReference>
<dbReference type="InterPro" id="IPR036390">
    <property type="entry name" value="WH_DNA-bd_sf"/>
</dbReference>
<dbReference type="InterPro" id="IPR005149">
    <property type="entry name" value="Tscrpt_reg_PadR_N"/>
</dbReference>
<feature type="coiled-coil region" evidence="1">
    <location>
        <begin position="114"/>
        <end position="141"/>
    </location>
</feature>
<dbReference type="Gene3D" id="1.10.10.10">
    <property type="entry name" value="Winged helix-like DNA-binding domain superfamily/Winged helix DNA-binding domain"/>
    <property type="match status" value="1"/>
</dbReference>
<keyword evidence="1" id="KW-0175">Coiled coil</keyword>
<dbReference type="AlphaFoldDB" id="A0A0D7X7M9"/>
<dbReference type="PATRIC" id="fig|159743.3.peg.47"/>
<dbReference type="Pfam" id="PF10400">
    <property type="entry name" value="Vir_act_alpha_C"/>
    <property type="match status" value="1"/>
</dbReference>
<organism evidence="4 5">
    <name type="scientific">Paenibacillus terrae</name>
    <dbReference type="NCBI Taxonomy" id="159743"/>
    <lineage>
        <taxon>Bacteria</taxon>
        <taxon>Bacillati</taxon>
        <taxon>Bacillota</taxon>
        <taxon>Bacilli</taxon>
        <taxon>Bacillales</taxon>
        <taxon>Paenibacillaceae</taxon>
        <taxon>Paenibacillus</taxon>
    </lineage>
</organism>
<name>A0A0D7X7M9_9BACL</name>
<accession>A0A0D7X7M9</accession>
<evidence type="ECO:0000259" key="3">
    <source>
        <dbReference type="Pfam" id="PF10400"/>
    </source>
</evidence>
<feature type="domain" description="Transcription regulator PadR C-terminal" evidence="3">
    <location>
        <begin position="95"/>
        <end position="173"/>
    </location>
</feature>
<dbReference type="Gene3D" id="6.10.140.190">
    <property type="match status" value="1"/>
</dbReference>
<keyword evidence="5" id="KW-1185">Reference proteome</keyword>
<dbReference type="InterPro" id="IPR036388">
    <property type="entry name" value="WH-like_DNA-bd_sf"/>
</dbReference>
<proteinExistence type="predicted"/>
<dbReference type="PANTHER" id="PTHR43252">
    <property type="entry name" value="TRANSCRIPTIONAL REGULATOR YQJI"/>
    <property type="match status" value="1"/>
</dbReference>
<comment type="caution">
    <text evidence="4">The sequence shown here is derived from an EMBL/GenBank/DDBJ whole genome shotgun (WGS) entry which is preliminary data.</text>
</comment>
<evidence type="ECO:0000313" key="4">
    <source>
        <dbReference type="EMBL" id="KJD47420.1"/>
    </source>
</evidence>
<gene>
    <name evidence="4" type="ORF">QD47_00215</name>
</gene>
<protein>
    <submittedName>
        <fullName evidence="4">PadR family transcriptional regulator</fullName>
    </submittedName>
</protein>
<dbReference type="PANTHER" id="PTHR43252:SF6">
    <property type="entry name" value="NEGATIVE TRANSCRIPTION REGULATOR PADR"/>
    <property type="match status" value="1"/>
</dbReference>
<evidence type="ECO:0000313" key="5">
    <source>
        <dbReference type="Proteomes" id="UP000032534"/>
    </source>
</evidence>
<dbReference type="OrthoDB" id="9783723at2"/>
<dbReference type="SUPFAM" id="SSF46785">
    <property type="entry name" value="Winged helix' DNA-binding domain"/>
    <property type="match status" value="1"/>
</dbReference>
<sequence>MRTLKYAILGLLNKEPMTGYDIGKEFSRDLGEFWTAKHSQIYPELKKLLNEGLIVYEIQISGEILEKKLYSITEEGKEDFLQWLKKAEPIEPTPKDVFRLRMYFSNHLDVTTRLDLLEHQLLQHQDRLEHLRKNKERYETIPPLDSDNFGDYLVLDGAILRETGIIQWLENFISYCKK</sequence>
<reference evidence="4 5" key="1">
    <citation type="submission" date="2014-11" db="EMBL/GenBank/DDBJ databases">
        <title>Draft Genome Sequences of Paenibacillus polymyxa NRRL B-30509 and Paenibacillus terrae NRRL B-30644, Strains from a Poultry Environment that Produce Tridecaptin A and Paenicidins.</title>
        <authorList>
            <person name="van Belkum M.J."/>
            <person name="Lohans C.T."/>
            <person name="Vederas J.C."/>
        </authorList>
    </citation>
    <scope>NUCLEOTIDE SEQUENCE [LARGE SCALE GENOMIC DNA]</scope>
    <source>
        <strain evidence="4 5">NRRL B-30644</strain>
    </source>
</reference>
<evidence type="ECO:0000259" key="2">
    <source>
        <dbReference type="Pfam" id="PF03551"/>
    </source>
</evidence>